<name>A0A1W7CXE4_9ACTN</name>
<dbReference type="GO" id="GO:0003677">
    <property type="term" value="F:DNA binding"/>
    <property type="evidence" value="ECO:0007669"/>
    <property type="project" value="InterPro"/>
</dbReference>
<reference evidence="2 3" key="1">
    <citation type="submission" date="2017-05" db="EMBL/GenBank/DDBJ databases">
        <title>Complete genome sequence of Streptomyces sp. SCSIO 03032 revealed the diverse biosynthetic pathways for its bioactive secondary metabolites.</title>
        <authorList>
            <person name="Ma L."/>
            <person name="Zhu Y."/>
            <person name="Zhang W."/>
            <person name="Zhang G."/>
            <person name="Tian X."/>
            <person name="Zhang S."/>
            <person name="Zhang C."/>
        </authorList>
    </citation>
    <scope>NUCLEOTIDE SEQUENCE [LARGE SCALE GENOMIC DNA]</scope>
    <source>
        <strain evidence="2 3">SCSIO 03032</strain>
    </source>
</reference>
<dbReference type="Pfam" id="PF13560">
    <property type="entry name" value="HTH_31"/>
    <property type="match status" value="1"/>
</dbReference>
<sequence length="293" mass="32991">MAETTGSTVPRRQLGRHLRELRTQAGYTIKGAAKAVEMSDTKIWRIETGQTSLRSFDVEIMCRIYGAPADLTEALMGLAKETKARGWWHSFGEAIPEGFDLYIGLEEASARIDWYEPLLIPGLLQTEEYAHAVMRAYNPEESDEEVERRVRLRMSRQHLLTRYVSPPHLRMVVEEGVFRRPVGGAAAMAKQLRQVVELADLPTVDLRVAHFGSGLHLGMLSGQFTILRFPVNGDGRNSEPTTVYSDGFTGNLYLDKPREVDRYDAVFSDMWDGALDEVASRRLILGVAGEYEQ</sequence>
<dbReference type="CDD" id="cd00093">
    <property type="entry name" value="HTH_XRE"/>
    <property type="match status" value="1"/>
</dbReference>
<dbReference type="EMBL" id="CP021121">
    <property type="protein sequence ID" value="ARQ69484.1"/>
    <property type="molecule type" value="Genomic_DNA"/>
</dbReference>
<dbReference type="Proteomes" id="UP000194218">
    <property type="component" value="Chromosome"/>
</dbReference>
<dbReference type="SUPFAM" id="SSF47413">
    <property type="entry name" value="lambda repressor-like DNA-binding domains"/>
    <property type="match status" value="1"/>
</dbReference>
<dbReference type="InterPro" id="IPR043917">
    <property type="entry name" value="DUF5753"/>
</dbReference>
<organism evidence="2 3">
    <name type="scientific">Streptomyces marincola</name>
    <dbReference type="NCBI Taxonomy" id="2878388"/>
    <lineage>
        <taxon>Bacteria</taxon>
        <taxon>Bacillati</taxon>
        <taxon>Actinomycetota</taxon>
        <taxon>Actinomycetes</taxon>
        <taxon>Kitasatosporales</taxon>
        <taxon>Streptomycetaceae</taxon>
        <taxon>Streptomyces</taxon>
    </lineage>
</organism>
<dbReference type="KEGG" id="smao:CAG99_11945"/>
<evidence type="ECO:0000313" key="3">
    <source>
        <dbReference type="Proteomes" id="UP000194218"/>
    </source>
</evidence>
<protein>
    <submittedName>
        <fullName evidence="2">Transcriptional regulator</fullName>
    </submittedName>
</protein>
<dbReference type="Gene3D" id="1.10.260.40">
    <property type="entry name" value="lambda repressor-like DNA-binding domains"/>
    <property type="match status" value="1"/>
</dbReference>
<dbReference type="Pfam" id="PF19054">
    <property type="entry name" value="DUF5753"/>
    <property type="match status" value="1"/>
</dbReference>
<proteinExistence type="predicted"/>
<gene>
    <name evidence="2" type="ORF">CAG99_11945</name>
</gene>
<dbReference type="OrthoDB" id="4285266at2"/>
<feature type="domain" description="HTH cro/C1-type" evidence="1">
    <location>
        <begin position="18"/>
        <end position="71"/>
    </location>
</feature>
<dbReference type="PROSITE" id="PS50943">
    <property type="entry name" value="HTH_CROC1"/>
    <property type="match status" value="1"/>
</dbReference>
<dbReference type="RefSeq" id="WP_086159289.1">
    <property type="nucleotide sequence ID" value="NZ_CP021121.1"/>
</dbReference>
<evidence type="ECO:0000259" key="1">
    <source>
        <dbReference type="PROSITE" id="PS50943"/>
    </source>
</evidence>
<keyword evidence="3" id="KW-1185">Reference proteome</keyword>
<dbReference type="AlphaFoldDB" id="A0A1W7CXE4"/>
<dbReference type="InterPro" id="IPR001387">
    <property type="entry name" value="Cro/C1-type_HTH"/>
</dbReference>
<dbReference type="InterPro" id="IPR010982">
    <property type="entry name" value="Lambda_DNA-bd_dom_sf"/>
</dbReference>
<accession>A0A1W7CXE4</accession>
<evidence type="ECO:0000313" key="2">
    <source>
        <dbReference type="EMBL" id="ARQ69484.1"/>
    </source>
</evidence>